<evidence type="ECO:0000256" key="1">
    <source>
        <dbReference type="SAM" id="MobiDB-lite"/>
    </source>
</evidence>
<keyword evidence="3" id="KW-1185">Reference proteome</keyword>
<dbReference type="GO" id="GO:0005868">
    <property type="term" value="C:cytoplasmic dynein complex"/>
    <property type="evidence" value="ECO:0007669"/>
    <property type="project" value="TreeGrafter"/>
</dbReference>
<comment type="caution">
    <text evidence="2">The sequence shown here is derived from an EMBL/GenBank/DDBJ whole genome shotgun (WGS) entry which is preliminary data.</text>
</comment>
<dbReference type="Proteomes" id="UP001175000">
    <property type="component" value="Unassembled WGS sequence"/>
</dbReference>
<dbReference type="PANTHER" id="PTHR21255">
    <property type="entry name" value="T-COMPLEX-ASSOCIATED-TESTIS-EXPRESSED 1/ DYNEIN LIGHT CHAIN"/>
    <property type="match status" value="1"/>
</dbReference>
<dbReference type="Pfam" id="PF03645">
    <property type="entry name" value="Tctex-1"/>
    <property type="match status" value="1"/>
</dbReference>
<feature type="region of interest" description="Disordered" evidence="1">
    <location>
        <begin position="83"/>
        <end position="118"/>
    </location>
</feature>
<dbReference type="GO" id="GO:0005737">
    <property type="term" value="C:cytoplasm"/>
    <property type="evidence" value="ECO:0007669"/>
    <property type="project" value="TreeGrafter"/>
</dbReference>
<dbReference type="GO" id="GO:0045505">
    <property type="term" value="F:dynein intermediate chain binding"/>
    <property type="evidence" value="ECO:0007669"/>
    <property type="project" value="TreeGrafter"/>
</dbReference>
<protein>
    <submittedName>
        <fullName evidence="2">Tctex-1</fullName>
    </submittedName>
</protein>
<proteinExistence type="predicted"/>
<feature type="compositionally biased region" description="Polar residues" evidence="1">
    <location>
        <begin position="83"/>
        <end position="93"/>
    </location>
</feature>
<dbReference type="PANTHER" id="PTHR21255:SF4">
    <property type="entry name" value="DYNEIN LIGHT CHAIN TCTEX-TYPE"/>
    <property type="match status" value="1"/>
</dbReference>
<dbReference type="AlphaFoldDB" id="A0AA39WIY7"/>
<dbReference type="InterPro" id="IPR005334">
    <property type="entry name" value="Tctex-1-like"/>
</dbReference>
<dbReference type="Gene3D" id="3.30.1140.40">
    <property type="entry name" value="Tctex-1"/>
    <property type="match status" value="1"/>
</dbReference>
<evidence type="ECO:0000313" key="2">
    <source>
        <dbReference type="EMBL" id="KAK0616271.1"/>
    </source>
</evidence>
<evidence type="ECO:0000313" key="3">
    <source>
        <dbReference type="Proteomes" id="UP001175000"/>
    </source>
</evidence>
<sequence length="149" mass="16147">MATTTNSPIPLKRLEQIATDACNSALAGVEIYEHPKTAQWNETIIQKMLKAVMAEATPQGGSNPTYKFAINSTIVQHVVPTSQLTKSAGTSPAPTEEKTPVKKGQAGRRGMHSATGGFWNEKTDGMWSFKFDGEDKGLDVVIMLIWIAV</sequence>
<name>A0AA39WIY7_9PEZI</name>
<dbReference type="EMBL" id="JAULSU010000005">
    <property type="protein sequence ID" value="KAK0616271.1"/>
    <property type="molecule type" value="Genomic_DNA"/>
</dbReference>
<gene>
    <name evidence="2" type="ORF">B0T14DRAFT_522846</name>
</gene>
<dbReference type="GO" id="GO:0007018">
    <property type="term" value="P:microtubule-based movement"/>
    <property type="evidence" value="ECO:0007669"/>
    <property type="project" value="TreeGrafter"/>
</dbReference>
<organism evidence="2 3">
    <name type="scientific">Immersiella caudata</name>
    <dbReference type="NCBI Taxonomy" id="314043"/>
    <lineage>
        <taxon>Eukaryota</taxon>
        <taxon>Fungi</taxon>
        <taxon>Dikarya</taxon>
        <taxon>Ascomycota</taxon>
        <taxon>Pezizomycotina</taxon>
        <taxon>Sordariomycetes</taxon>
        <taxon>Sordariomycetidae</taxon>
        <taxon>Sordariales</taxon>
        <taxon>Lasiosphaeriaceae</taxon>
        <taxon>Immersiella</taxon>
    </lineage>
</organism>
<dbReference type="InterPro" id="IPR038586">
    <property type="entry name" value="Tctex-1-like_sf"/>
</dbReference>
<accession>A0AA39WIY7</accession>
<reference evidence="2" key="1">
    <citation type="submission" date="2023-06" db="EMBL/GenBank/DDBJ databases">
        <title>Genome-scale phylogeny and comparative genomics of the fungal order Sordariales.</title>
        <authorList>
            <consortium name="Lawrence Berkeley National Laboratory"/>
            <person name="Hensen N."/>
            <person name="Bonometti L."/>
            <person name="Westerberg I."/>
            <person name="Brannstrom I.O."/>
            <person name="Guillou S."/>
            <person name="Cros-Aarteil S."/>
            <person name="Calhoun S."/>
            <person name="Haridas S."/>
            <person name="Kuo A."/>
            <person name="Mondo S."/>
            <person name="Pangilinan J."/>
            <person name="Riley R."/>
            <person name="Labutti K."/>
            <person name="Andreopoulos B."/>
            <person name="Lipzen A."/>
            <person name="Chen C."/>
            <person name="Yanf M."/>
            <person name="Daum C."/>
            <person name="Ng V."/>
            <person name="Clum A."/>
            <person name="Steindorff A."/>
            <person name="Ohm R."/>
            <person name="Martin F."/>
            <person name="Silar P."/>
            <person name="Natvig D."/>
            <person name="Lalanne C."/>
            <person name="Gautier V."/>
            <person name="Ament-Velasquez S.L."/>
            <person name="Kruys A."/>
            <person name="Hutchinson M.I."/>
            <person name="Powell A.J."/>
            <person name="Barry K."/>
            <person name="Miller A.N."/>
            <person name="Grigoriev I.V."/>
            <person name="Debuchy R."/>
            <person name="Gladieux P."/>
            <person name="Thoren M.H."/>
            <person name="Johannesson H."/>
        </authorList>
    </citation>
    <scope>NUCLEOTIDE SEQUENCE</scope>
    <source>
        <strain evidence="2">CBS 606.72</strain>
    </source>
</reference>
<dbReference type="CDD" id="cd21456">
    <property type="entry name" value="DLC-like_SpDlc1-like"/>
    <property type="match status" value="1"/>
</dbReference>